<evidence type="ECO:0000256" key="1">
    <source>
        <dbReference type="SAM" id="MobiDB-lite"/>
    </source>
</evidence>
<reference evidence="2" key="1">
    <citation type="journal article" date="2020" name="Stud. Mycol.">
        <title>101 Dothideomycetes genomes: a test case for predicting lifestyles and emergence of pathogens.</title>
        <authorList>
            <person name="Haridas S."/>
            <person name="Albert R."/>
            <person name="Binder M."/>
            <person name="Bloem J."/>
            <person name="Labutti K."/>
            <person name="Salamov A."/>
            <person name="Andreopoulos B."/>
            <person name="Baker S."/>
            <person name="Barry K."/>
            <person name="Bills G."/>
            <person name="Bluhm B."/>
            <person name="Cannon C."/>
            <person name="Castanera R."/>
            <person name="Culley D."/>
            <person name="Daum C."/>
            <person name="Ezra D."/>
            <person name="Gonzalez J."/>
            <person name="Henrissat B."/>
            <person name="Kuo A."/>
            <person name="Liang C."/>
            <person name="Lipzen A."/>
            <person name="Lutzoni F."/>
            <person name="Magnuson J."/>
            <person name="Mondo S."/>
            <person name="Nolan M."/>
            <person name="Ohm R."/>
            <person name="Pangilinan J."/>
            <person name="Park H.-J."/>
            <person name="Ramirez L."/>
            <person name="Alfaro M."/>
            <person name="Sun H."/>
            <person name="Tritt A."/>
            <person name="Yoshinaga Y."/>
            <person name="Zwiers L.-H."/>
            <person name="Turgeon B."/>
            <person name="Goodwin S."/>
            <person name="Spatafora J."/>
            <person name="Crous P."/>
            <person name="Grigoriev I."/>
        </authorList>
    </citation>
    <scope>NUCLEOTIDE SEQUENCE</scope>
    <source>
        <strain evidence="2">ATCC 74209</strain>
    </source>
</reference>
<comment type="caution">
    <text evidence="2">The sequence shown here is derived from an EMBL/GenBank/DDBJ whole genome shotgun (WGS) entry which is preliminary data.</text>
</comment>
<name>A0A9P4MVW4_9PLEO</name>
<sequence length="183" mass="20459">MNTSSPSHAGHQSSAAPPNTPVQQQQVARPHPQSASSSAHGENAAPAPESPSSGRDIGPVIYAHPNAIECWLDGIPVPFPPQQSKPALRQFGSGILDYMPGVPMAKGRGQHLAWLYGRRPTVPHRMFPQAAHRELRRGRKTQVQQRVEKNWEYMDELPEVPESGSLSWFYLEMRLMEMFYWAV</sequence>
<dbReference type="EMBL" id="ML993861">
    <property type="protein sequence ID" value="KAF2205131.1"/>
    <property type="molecule type" value="Genomic_DNA"/>
</dbReference>
<dbReference type="Proteomes" id="UP000799536">
    <property type="component" value="Unassembled WGS sequence"/>
</dbReference>
<keyword evidence="3" id="KW-1185">Reference proteome</keyword>
<feature type="region of interest" description="Disordered" evidence="1">
    <location>
        <begin position="1"/>
        <end position="59"/>
    </location>
</feature>
<gene>
    <name evidence="2" type="ORF">GQ43DRAFT_468410</name>
</gene>
<dbReference type="AlphaFoldDB" id="A0A9P4MVW4"/>
<feature type="compositionally biased region" description="Polar residues" evidence="1">
    <location>
        <begin position="1"/>
        <end position="40"/>
    </location>
</feature>
<accession>A0A9P4MVW4</accession>
<proteinExistence type="predicted"/>
<evidence type="ECO:0000313" key="3">
    <source>
        <dbReference type="Proteomes" id="UP000799536"/>
    </source>
</evidence>
<protein>
    <submittedName>
        <fullName evidence="2">Uncharacterized protein</fullName>
    </submittedName>
</protein>
<evidence type="ECO:0000313" key="2">
    <source>
        <dbReference type="EMBL" id="KAF2205131.1"/>
    </source>
</evidence>
<organism evidence="2 3">
    <name type="scientific">Delitschia confertaspora ATCC 74209</name>
    <dbReference type="NCBI Taxonomy" id="1513339"/>
    <lineage>
        <taxon>Eukaryota</taxon>
        <taxon>Fungi</taxon>
        <taxon>Dikarya</taxon>
        <taxon>Ascomycota</taxon>
        <taxon>Pezizomycotina</taxon>
        <taxon>Dothideomycetes</taxon>
        <taxon>Pleosporomycetidae</taxon>
        <taxon>Pleosporales</taxon>
        <taxon>Delitschiaceae</taxon>
        <taxon>Delitschia</taxon>
    </lineage>
</organism>